<evidence type="ECO:0000313" key="3">
    <source>
        <dbReference type="Proteomes" id="UP001597307"/>
    </source>
</evidence>
<feature type="region of interest" description="Disordered" evidence="1">
    <location>
        <begin position="64"/>
        <end position="83"/>
    </location>
</feature>
<evidence type="ECO:0000313" key="2">
    <source>
        <dbReference type="EMBL" id="MFD1845947.1"/>
    </source>
</evidence>
<dbReference type="Proteomes" id="UP001597307">
    <property type="component" value="Unassembled WGS sequence"/>
</dbReference>
<keyword evidence="3" id="KW-1185">Reference proteome</keyword>
<reference evidence="3" key="1">
    <citation type="journal article" date="2019" name="Int. J. Syst. Evol. Microbiol.">
        <title>The Global Catalogue of Microorganisms (GCM) 10K type strain sequencing project: providing services to taxonomists for standard genome sequencing and annotation.</title>
        <authorList>
            <consortium name="The Broad Institute Genomics Platform"/>
            <consortium name="The Broad Institute Genome Sequencing Center for Infectious Disease"/>
            <person name="Wu L."/>
            <person name="Ma J."/>
        </authorList>
    </citation>
    <scope>NUCLEOTIDE SEQUENCE [LARGE SCALE GENOMIC DNA]</scope>
    <source>
        <strain evidence="3">JCM 11496</strain>
    </source>
</reference>
<dbReference type="EMBL" id="JBHUGA010000011">
    <property type="protein sequence ID" value="MFD1845947.1"/>
    <property type="molecule type" value="Genomic_DNA"/>
</dbReference>
<feature type="compositionally biased region" description="Polar residues" evidence="1">
    <location>
        <begin position="64"/>
        <end position="74"/>
    </location>
</feature>
<comment type="caution">
    <text evidence="2">The sequence shown here is derived from an EMBL/GenBank/DDBJ whole genome shotgun (WGS) entry which is preliminary data.</text>
</comment>
<evidence type="ECO:0000256" key="1">
    <source>
        <dbReference type="SAM" id="MobiDB-lite"/>
    </source>
</evidence>
<feature type="compositionally biased region" description="Low complexity" evidence="1">
    <location>
        <begin position="1"/>
        <end position="21"/>
    </location>
</feature>
<gene>
    <name evidence="2" type="ORF">ACFSFX_04985</name>
</gene>
<proteinExistence type="predicted"/>
<organism evidence="2 3">
    <name type="scientific">Arthrobacter flavus</name>
    <dbReference type="NCBI Taxonomy" id="95172"/>
    <lineage>
        <taxon>Bacteria</taxon>
        <taxon>Bacillati</taxon>
        <taxon>Actinomycetota</taxon>
        <taxon>Actinomycetes</taxon>
        <taxon>Micrococcales</taxon>
        <taxon>Micrococcaceae</taxon>
        <taxon>Arthrobacter</taxon>
    </lineage>
</organism>
<accession>A0ABW4Q3P1</accession>
<sequence length="83" mass="8957">MSILNRTTTATRPTAAHRATTSPVRPLPLLGGRYVTTRTFGTPAEGTYVTTRNGGAVQVRGTYVTSPNRSITEQSEGRYTDRG</sequence>
<protein>
    <submittedName>
        <fullName evidence="2">Uncharacterized protein</fullName>
    </submittedName>
</protein>
<dbReference type="RefSeq" id="WP_343880462.1">
    <property type="nucleotide sequence ID" value="NZ_BAAAIJ010000047.1"/>
</dbReference>
<feature type="region of interest" description="Disordered" evidence="1">
    <location>
        <begin position="1"/>
        <end position="30"/>
    </location>
</feature>
<name>A0ABW4Q3P1_9MICC</name>